<name>A0AAF0C4Z9_9GAMM</name>
<dbReference type="InterPro" id="IPR001173">
    <property type="entry name" value="Glyco_trans_2-like"/>
</dbReference>
<proteinExistence type="predicted"/>
<evidence type="ECO:0000313" key="2">
    <source>
        <dbReference type="EMBL" id="WDE00539.1"/>
    </source>
</evidence>
<dbReference type="Gene3D" id="3.90.550.10">
    <property type="entry name" value="Spore Coat Polysaccharide Biosynthesis Protein SpsA, Chain A"/>
    <property type="match status" value="1"/>
</dbReference>
<dbReference type="SUPFAM" id="SSF53448">
    <property type="entry name" value="Nucleotide-diphospho-sugar transferases"/>
    <property type="match status" value="1"/>
</dbReference>
<evidence type="ECO:0000313" key="3">
    <source>
        <dbReference type="Proteomes" id="UP000032568"/>
    </source>
</evidence>
<dbReference type="EMBL" id="CP059735">
    <property type="protein sequence ID" value="WDE00539.1"/>
    <property type="molecule type" value="Genomic_DNA"/>
</dbReference>
<evidence type="ECO:0000259" key="1">
    <source>
        <dbReference type="Pfam" id="PF00535"/>
    </source>
</evidence>
<reference evidence="2 3" key="2">
    <citation type="journal article" date="2022" name="Mar. Drugs">
        <title>Bioassay-Guided Fractionation Leads to the Detection of Cholic Acid Generated by the Rare Thalassomonas sp.</title>
        <authorList>
            <person name="Pheiffer F."/>
            <person name="Schneider Y.K."/>
            <person name="Hansen E.H."/>
            <person name="Andersen J.H."/>
            <person name="Isaksson J."/>
            <person name="Busche T."/>
            <person name="R C."/>
            <person name="Kalinowski J."/>
            <person name="Zyl L.V."/>
            <person name="Trindade M."/>
        </authorList>
    </citation>
    <scope>NUCLEOTIDE SEQUENCE [LARGE SCALE GENOMIC DNA]</scope>
    <source>
        <strain evidence="2 3">A5K-106</strain>
    </source>
</reference>
<dbReference type="Proteomes" id="UP000032568">
    <property type="component" value="Chromosome"/>
</dbReference>
<feature type="domain" description="Glycosyltransferase 2-like" evidence="1">
    <location>
        <begin position="8"/>
        <end position="130"/>
    </location>
</feature>
<dbReference type="PANTHER" id="PTHR43685:SF2">
    <property type="entry name" value="GLYCOSYLTRANSFERASE 2-LIKE DOMAIN-CONTAINING PROTEIN"/>
    <property type="match status" value="1"/>
</dbReference>
<dbReference type="InterPro" id="IPR029044">
    <property type="entry name" value="Nucleotide-diphossugar_trans"/>
</dbReference>
<protein>
    <submittedName>
        <fullName evidence="2">Glycosyltransferase</fullName>
    </submittedName>
</protein>
<dbReference type="AlphaFoldDB" id="A0AAF0C4Z9"/>
<reference evidence="2 3" key="1">
    <citation type="journal article" date="2015" name="Genome Announc.">
        <title>Draft Genome Sequences of Marine Isolates of Thalassomonas viridans and Thalassomonas actiniarum.</title>
        <authorList>
            <person name="Olonade I."/>
            <person name="van Zyl L.J."/>
            <person name="Trindade M."/>
        </authorList>
    </citation>
    <scope>NUCLEOTIDE SEQUENCE [LARGE SCALE GENOMIC DNA]</scope>
    <source>
        <strain evidence="2 3">A5K-106</strain>
    </source>
</reference>
<organism evidence="2 3">
    <name type="scientific">Thalassomonas actiniarum</name>
    <dbReference type="NCBI Taxonomy" id="485447"/>
    <lineage>
        <taxon>Bacteria</taxon>
        <taxon>Pseudomonadati</taxon>
        <taxon>Pseudomonadota</taxon>
        <taxon>Gammaproteobacteria</taxon>
        <taxon>Alteromonadales</taxon>
        <taxon>Colwelliaceae</taxon>
        <taxon>Thalassomonas</taxon>
    </lineage>
</organism>
<dbReference type="KEGG" id="tact:SG35_007855"/>
<dbReference type="InterPro" id="IPR050834">
    <property type="entry name" value="Glycosyltransf_2"/>
</dbReference>
<dbReference type="CDD" id="cd00761">
    <property type="entry name" value="Glyco_tranf_GTA_type"/>
    <property type="match status" value="1"/>
</dbReference>
<sequence>MQEKALVTVYIATHNRSGLLLRAVESVLNQTYPHIELIVADDGSADDTYQVLSPLIDQGKLIYLKNETPQGACVARNLAIEAASGEFITGLDDDDEFLPHRVEHMLTSFEATDYSCFASPYCERTPKGDVERRMDPGEVTLEALLHYNILGNQVMTRTEYLRTIGGFDPKMPAFQDYDTWVRLVHRYGTAFKSDNISYIWYTDHVSGRISECSDRRITAFKKFMGKHQAIMSQAHKDSMSILEKRLQGSNYSLLDFLKLTNKGNLKASVSFFMNTNFRWLKWLFDVSRLKG</sequence>
<dbReference type="PANTHER" id="PTHR43685">
    <property type="entry name" value="GLYCOSYLTRANSFERASE"/>
    <property type="match status" value="1"/>
</dbReference>
<dbReference type="RefSeq" id="WP_053042758.1">
    <property type="nucleotide sequence ID" value="NZ_CP059735.1"/>
</dbReference>
<gene>
    <name evidence="2" type="ORF">SG35_007855</name>
</gene>
<accession>A0AAF0C4Z9</accession>
<dbReference type="Pfam" id="PF00535">
    <property type="entry name" value="Glycos_transf_2"/>
    <property type="match status" value="1"/>
</dbReference>
<keyword evidence="3" id="KW-1185">Reference proteome</keyword>